<dbReference type="InterPro" id="IPR039859">
    <property type="entry name" value="PFA4/ZDH16/20/ERF2-like"/>
</dbReference>
<dbReference type="AlphaFoldDB" id="A0A812RDZ3"/>
<comment type="catalytic activity">
    <reaction evidence="7">
        <text>L-cysteinyl-[protein] + hexadecanoyl-CoA = S-hexadecanoyl-L-cysteinyl-[protein] + CoA</text>
        <dbReference type="Rhea" id="RHEA:36683"/>
        <dbReference type="Rhea" id="RHEA-COMP:10131"/>
        <dbReference type="Rhea" id="RHEA-COMP:11032"/>
        <dbReference type="ChEBI" id="CHEBI:29950"/>
        <dbReference type="ChEBI" id="CHEBI:57287"/>
        <dbReference type="ChEBI" id="CHEBI:57379"/>
        <dbReference type="ChEBI" id="CHEBI:74151"/>
        <dbReference type="EC" id="2.3.1.225"/>
    </reaction>
</comment>
<gene>
    <name evidence="10" type="ORF">SNAT2548_LOCUS23511</name>
</gene>
<dbReference type="Proteomes" id="UP000604046">
    <property type="component" value="Unassembled WGS sequence"/>
</dbReference>
<evidence type="ECO:0000313" key="11">
    <source>
        <dbReference type="Proteomes" id="UP000604046"/>
    </source>
</evidence>
<feature type="transmembrane region" description="Helical" evidence="7">
    <location>
        <begin position="449"/>
        <end position="472"/>
    </location>
</feature>
<evidence type="ECO:0000256" key="8">
    <source>
        <dbReference type="SAM" id="MobiDB-lite"/>
    </source>
</evidence>
<comment type="subcellular location">
    <subcellularLocation>
        <location evidence="1">Membrane</location>
        <topology evidence="1">Multi-pass membrane protein</topology>
    </subcellularLocation>
</comment>
<evidence type="ECO:0000256" key="6">
    <source>
        <dbReference type="ARBA" id="ARBA00023315"/>
    </source>
</evidence>
<comment type="similarity">
    <text evidence="7">Belongs to the DHHC palmitoyltransferase family.</text>
</comment>
<dbReference type="GO" id="GO:0006612">
    <property type="term" value="P:protein targeting to membrane"/>
    <property type="evidence" value="ECO:0007669"/>
    <property type="project" value="TreeGrafter"/>
</dbReference>
<keyword evidence="11" id="KW-1185">Reference proteome</keyword>
<evidence type="ECO:0000259" key="9">
    <source>
        <dbReference type="Pfam" id="PF01529"/>
    </source>
</evidence>
<name>A0A812RDZ3_9DINO</name>
<dbReference type="GO" id="GO:0019706">
    <property type="term" value="F:protein-cysteine S-palmitoyltransferase activity"/>
    <property type="evidence" value="ECO:0007669"/>
    <property type="project" value="UniProtKB-EC"/>
</dbReference>
<evidence type="ECO:0000256" key="4">
    <source>
        <dbReference type="ARBA" id="ARBA00022989"/>
    </source>
</evidence>
<dbReference type="EMBL" id="CAJNDS010002324">
    <property type="protein sequence ID" value="CAE7432480.1"/>
    <property type="molecule type" value="Genomic_DNA"/>
</dbReference>
<keyword evidence="6 7" id="KW-0012">Acyltransferase</keyword>
<evidence type="ECO:0000256" key="2">
    <source>
        <dbReference type="ARBA" id="ARBA00022679"/>
    </source>
</evidence>
<feature type="transmembrane region" description="Helical" evidence="7">
    <location>
        <begin position="344"/>
        <end position="363"/>
    </location>
</feature>
<accession>A0A812RDZ3</accession>
<dbReference type="InterPro" id="IPR001594">
    <property type="entry name" value="Palmitoyltrfase_DHHC"/>
</dbReference>
<organism evidence="10 11">
    <name type="scientific">Symbiodinium natans</name>
    <dbReference type="NCBI Taxonomy" id="878477"/>
    <lineage>
        <taxon>Eukaryota</taxon>
        <taxon>Sar</taxon>
        <taxon>Alveolata</taxon>
        <taxon>Dinophyceae</taxon>
        <taxon>Suessiales</taxon>
        <taxon>Symbiodiniaceae</taxon>
        <taxon>Symbiodinium</taxon>
    </lineage>
</organism>
<comment type="caution">
    <text evidence="10">The sequence shown here is derived from an EMBL/GenBank/DDBJ whole genome shotgun (WGS) entry which is preliminary data.</text>
</comment>
<dbReference type="GO" id="GO:0016020">
    <property type="term" value="C:membrane"/>
    <property type="evidence" value="ECO:0007669"/>
    <property type="project" value="UniProtKB-SubCell"/>
</dbReference>
<keyword evidence="4 7" id="KW-1133">Transmembrane helix</keyword>
<evidence type="ECO:0000256" key="7">
    <source>
        <dbReference type="RuleBase" id="RU079119"/>
    </source>
</evidence>
<evidence type="ECO:0000313" key="10">
    <source>
        <dbReference type="EMBL" id="CAE7432480.1"/>
    </source>
</evidence>
<dbReference type="PANTHER" id="PTHR22883">
    <property type="entry name" value="ZINC FINGER DHHC DOMAIN CONTAINING PROTEIN"/>
    <property type="match status" value="1"/>
</dbReference>
<protein>
    <recommendedName>
        <fullName evidence="7">Palmitoyltransferase</fullName>
        <ecNumber evidence="7">2.3.1.225</ecNumber>
    </recommendedName>
</protein>
<comment type="domain">
    <text evidence="7">The DHHC domain is required for palmitoyltransferase activity.</text>
</comment>
<dbReference type="GO" id="GO:0005794">
    <property type="term" value="C:Golgi apparatus"/>
    <property type="evidence" value="ECO:0007669"/>
    <property type="project" value="TreeGrafter"/>
</dbReference>
<keyword evidence="5 7" id="KW-0472">Membrane</keyword>
<feature type="transmembrane region" description="Helical" evidence="7">
    <location>
        <begin position="484"/>
        <end position="504"/>
    </location>
</feature>
<evidence type="ECO:0000256" key="5">
    <source>
        <dbReference type="ARBA" id="ARBA00023136"/>
    </source>
</evidence>
<dbReference type="GO" id="GO:0005783">
    <property type="term" value="C:endoplasmic reticulum"/>
    <property type="evidence" value="ECO:0007669"/>
    <property type="project" value="TreeGrafter"/>
</dbReference>
<keyword evidence="3 7" id="KW-0812">Transmembrane</keyword>
<dbReference type="Pfam" id="PF01529">
    <property type="entry name" value="DHHC"/>
    <property type="match status" value="1"/>
</dbReference>
<feature type="transmembrane region" description="Helical" evidence="7">
    <location>
        <begin position="375"/>
        <end position="397"/>
    </location>
</feature>
<dbReference type="EC" id="2.3.1.225" evidence="7"/>
<evidence type="ECO:0000256" key="3">
    <source>
        <dbReference type="ARBA" id="ARBA00022692"/>
    </source>
</evidence>
<reference evidence="10" key="1">
    <citation type="submission" date="2021-02" db="EMBL/GenBank/DDBJ databases">
        <authorList>
            <person name="Dougan E. K."/>
            <person name="Rhodes N."/>
            <person name="Thang M."/>
            <person name="Chan C."/>
        </authorList>
    </citation>
    <scope>NUCLEOTIDE SEQUENCE</scope>
</reference>
<evidence type="ECO:0000256" key="1">
    <source>
        <dbReference type="ARBA" id="ARBA00004141"/>
    </source>
</evidence>
<dbReference type="PROSITE" id="PS50216">
    <property type="entry name" value="DHHC"/>
    <property type="match status" value="1"/>
</dbReference>
<keyword evidence="2 7" id="KW-0808">Transferase</keyword>
<feature type="region of interest" description="Disordered" evidence="8">
    <location>
        <begin position="268"/>
        <end position="299"/>
    </location>
</feature>
<proteinExistence type="inferred from homology"/>
<feature type="compositionally biased region" description="Basic residues" evidence="8">
    <location>
        <begin position="286"/>
        <end position="299"/>
    </location>
</feature>
<feature type="domain" description="Palmitoyltransferase DHHC" evidence="9">
    <location>
        <begin position="415"/>
        <end position="519"/>
    </location>
</feature>
<sequence>MWGLIGDSSLYCKEGTKRRSIKDGLWRRLPFVRELKVTPLAGKGLPQILTALKDGPRYAVLGVSYFGNDLGQGISRSLENALEELMEVASRKADKAVFFIGGSARKYKDAGMQLDNRYDESLAMIRRRLRHAGFSATSGRSEVERWPLCQDCLHWDVSAREDVCSFWAQLLTSAATAVPAPPHPPSRSTGDMHLELGDEVEIQGLVSASQHNGKRGVIVQRVLPKTAGGEVPYRWRVKCLEGGSEPLLLDLKEGNLRQDSDELLSTSAELNEDIDSSARPDSPSSRTHRGNHGSRSRLRTRSDVQEVIRFMEGEEEDMGSPSAKTETEAPAASTTCWDNLDPRLLPVVLTVSLVSSAICWFFLQCPLLSENGMGPLNILRVGAAVPFVLAFGLMAFASQVDPGMVPEGHPERAIERSYKSSQFPRLIRRYDHFCRWLLNGIGLYNHREFFMLLMVFTVMVTGSSIVDVYLLAAFFRPEHWVVECLLAAHLAYVAVFAYGLLPIVRLHVAFVSRNELANEWKDDLNYVVDDLETGTSKWVGELDIEEFNDKFDTFRYEPTRNRWDKGWHMNCYLFWCVPRWDKHQTGEF</sequence>